<dbReference type="SUPFAM" id="SSF50956">
    <property type="entry name" value="Thermostable phytase (3-phytase)"/>
    <property type="match status" value="1"/>
</dbReference>
<comment type="subcellular location">
    <subcellularLocation>
        <location evidence="1">Cell membrane</location>
    </subcellularLocation>
</comment>
<dbReference type="Pfam" id="PF06977">
    <property type="entry name" value="SdiA-regulated"/>
    <property type="match status" value="1"/>
</dbReference>
<dbReference type="NCBIfam" id="NF035944">
    <property type="entry name" value="PEPxxWA-CTERM"/>
    <property type="match status" value="1"/>
</dbReference>
<dbReference type="EMBL" id="BAABLD010000005">
    <property type="protein sequence ID" value="GAA5161552.1"/>
    <property type="molecule type" value="Genomic_DNA"/>
</dbReference>
<feature type="domain" description="Ice-binding protein C-terminal" evidence="5">
    <location>
        <begin position="296"/>
        <end position="320"/>
    </location>
</feature>
<keyword evidence="7" id="KW-1185">Reference proteome</keyword>
<evidence type="ECO:0000256" key="3">
    <source>
        <dbReference type="ARBA" id="ARBA00023136"/>
    </source>
</evidence>
<sequence>MNFTKLFAAVMAIGLSGAVSATSLNLSSYSVSGVYSLAINPGNGVSGLEGSAITYARDRGTLFYVGDEGTGVVEISKTGATLGAMAFNWSGTGSSKHDTEGLAYIGNGQLVVSEERLYDAYSFSYLAGGTASLVSAGVSISNDNVGNSGLEGIAYDSRNGSFVMVKQESPEDIRSGTLSFGNNLSGVANTSTLFNTSLMGLATLSDVATLSGVDAFVGTSAADNLLVLSLGSRKLIEVTRTGTVLSTLDLTNVLPDNGIEGVTIDESGTIYLIAEQDQTANAVANAASKLIVLTAPVPEPGTWAMLIAGLGLTGIAARRRK</sequence>
<accession>A0ABP9QGH5</accession>
<evidence type="ECO:0000313" key="6">
    <source>
        <dbReference type="EMBL" id="GAA5161552.1"/>
    </source>
</evidence>
<organism evidence="6 7">
    <name type="scientific">Viridibacterium curvum</name>
    <dbReference type="NCBI Taxonomy" id="1101404"/>
    <lineage>
        <taxon>Bacteria</taxon>
        <taxon>Pseudomonadati</taxon>
        <taxon>Pseudomonadota</taxon>
        <taxon>Betaproteobacteria</taxon>
        <taxon>Rhodocyclales</taxon>
        <taxon>Rhodocyclaceae</taxon>
        <taxon>Viridibacterium</taxon>
    </lineage>
</organism>
<dbReference type="Pfam" id="PF07589">
    <property type="entry name" value="PEP-CTERM"/>
    <property type="match status" value="1"/>
</dbReference>
<proteinExistence type="predicted"/>
<evidence type="ECO:0000256" key="4">
    <source>
        <dbReference type="SAM" id="SignalP"/>
    </source>
</evidence>
<reference evidence="7" key="1">
    <citation type="journal article" date="2019" name="Int. J. Syst. Evol. Microbiol.">
        <title>The Global Catalogue of Microorganisms (GCM) 10K type strain sequencing project: providing services to taxonomists for standard genome sequencing and annotation.</title>
        <authorList>
            <consortium name="The Broad Institute Genomics Platform"/>
            <consortium name="The Broad Institute Genome Sequencing Center for Infectious Disease"/>
            <person name="Wu L."/>
            <person name="Ma J."/>
        </authorList>
    </citation>
    <scope>NUCLEOTIDE SEQUENCE [LARGE SCALE GENOMIC DNA]</scope>
    <source>
        <strain evidence="7">JCM 18715</strain>
    </source>
</reference>
<dbReference type="InterPro" id="IPR009722">
    <property type="entry name" value="YjiK/CarP"/>
</dbReference>
<evidence type="ECO:0000313" key="7">
    <source>
        <dbReference type="Proteomes" id="UP001500547"/>
    </source>
</evidence>
<keyword evidence="4" id="KW-0732">Signal</keyword>
<comment type="caution">
    <text evidence="6">The sequence shown here is derived from an EMBL/GenBank/DDBJ whole genome shotgun (WGS) entry which is preliminary data.</text>
</comment>
<keyword evidence="3" id="KW-0472">Membrane</keyword>
<evidence type="ECO:0000259" key="5">
    <source>
        <dbReference type="Pfam" id="PF07589"/>
    </source>
</evidence>
<evidence type="ECO:0000256" key="2">
    <source>
        <dbReference type="ARBA" id="ARBA00022475"/>
    </source>
</evidence>
<keyword evidence="2" id="KW-1003">Cell membrane</keyword>
<protein>
    <recommendedName>
        <fullName evidence="5">Ice-binding protein C-terminal domain-containing protein</fullName>
    </recommendedName>
</protein>
<dbReference type="InterPro" id="IPR013424">
    <property type="entry name" value="Ice-binding_C"/>
</dbReference>
<gene>
    <name evidence="6" type="ORF">GCM10025770_10940</name>
</gene>
<feature type="signal peptide" evidence="4">
    <location>
        <begin position="1"/>
        <end position="21"/>
    </location>
</feature>
<evidence type="ECO:0000256" key="1">
    <source>
        <dbReference type="ARBA" id="ARBA00004236"/>
    </source>
</evidence>
<dbReference type="RefSeq" id="WP_345531865.1">
    <property type="nucleotide sequence ID" value="NZ_BAABLD010000005.1"/>
</dbReference>
<name>A0ABP9QGH5_9RHOO</name>
<dbReference type="NCBIfam" id="TIGR02595">
    <property type="entry name" value="PEP_CTERM"/>
    <property type="match status" value="1"/>
</dbReference>
<feature type="chain" id="PRO_5046571533" description="Ice-binding protein C-terminal domain-containing protein" evidence="4">
    <location>
        <begin position="22"/>
        <end position="321"/>
    </location>
</feature>
<dbReference type="Proteomes" id="UP001500547">
    <property type="component" value="Unassembled WGS sequence"/>
</dbReference>